<dbReference type="AlphaFoldDB" id="A0A328E9U7"/>
<accession>A0A328E9U7</accession>
<dbReference type="CDD" id="cd01767">
    <property type="entry name" value="UBX"/>
    <property type="match status" value="1"/>
</dbReference>
<feature type="compositionally biased region" description="Polar residues" evidence="2">
    <location>
        <begin position="445"/>
        <end position="458"/>
    </location>
</feature>
<reference evidence="5 6" key="1">
    <citation type="submission" date="2018-06" db="EMBL/GenBank/DDBJ databases">
        <title>The Genome of Cuscuta australis (Dodder) Provides Insight into the Evolution of Plant Parasitism.</title>
        <authorList>
            <person name="Liu H."/>
        </authorList>
    </citation>
    <scope>NUCLEOTIDE SEQUENCE [LARGE SCALE GENOMIC DNA]</scope>
    <source>
        <strain evidence="6">cv. Yunnan</strain>
        <tissue evidence="5">Vines</tissue>
    </source>
</reference>
<dbReference type="PANTHER" id="PTHR47770">
    <property type="entry name" value="PLANT UBX DOMAIN-CONTAINING PROTEIN 11"/>
    <property type="match status" value="1"/>
</dbReference>
<protein>
    <recommendedName>
        <fullName evidence="7">UBX domain-containing protein</fullName>
    </recommendedName>
</protein>
<evidence type="ECO:0000259" key="3">
    <source>
        <dbReference type="PROSITE" id="PS50033"/>
    </source>
</evidence>
<dbReference type="InterPro" id="IPR000626">
    <property type="entry name" value="Ubiquitin-like_dom"/>
</dbReference>
<feature type="region of interest" description="Disordered" evidence="2">
    <location>
        <begin position="177"/>
        <end position="209"/>
    </location>
</feature>
<name>A0A328E9U7_9ASTE</name>
<evidence type="ECO:0000313" key="5">
    <source>
        <dbReference type="EMBL" id="RAL54380.1"/>
    </source>
</evidence>
<dbReference type="Proteomes" id="UP000249390">
    <property type="component" value="Unassembled WGS sequence"/>
</dbReference>
<keyword evidence="6" id="KW-1185">Reference proteome</keyword>
<dbReference type="SUPFAM" id="SSF54236">
    <property type="entry name" value="Ubiquitin-like"/>
    <property type="match status" value="1"/>
</dbReference>
<proteinExistence type="predicted"/>
<evidence type="ECO:0000256" key="1">
    <source>
        <dbReference type="ARBA" id="ARBA00022786"/>
    </source>
</evidence>
<organism evidence="5 6">
    <name type="scientific">Cuscuta australis</name>
    <dbReference type="NCBI Taxonomy" id="267555"/>
    <lineage>
        <taxon>Eukaryota</taxon>
        <taxon>Viridiplantae</taxon>
        <taxon>Streptophyta</taxon>
        <taxon>Embryophyta</taxon>
        <taxon>Tracheophyta</taxon>
        <taxon>Spermatophyta</taxon>
        <taxon>Magnoliopsida</taxon>
        <taxon>eudicotyledons</taxon>
        <taxon>Gunneridae</taxon>
        <taxon>Pentapetalae</taxon>
        <taxon>asterids</taxon>
        <taxon>lamiids</taxon>
        <taxon>Solanales</taxon>
        <taxon>Convolvulaceae</taxon>
        <taxon>Cuscuteae</taxon>
        <taxon>Cuscuta</taxon>
        <taxon>Cuscuta subgen. Grammica</taxon>
        <taxon>Cuscuta sect. Cleistogrammica</taxon>
    </lineage>
</organism>
<keyword evidence="1" id="KW-0833">Ubl conjugation pathway</keyword>
<evidence type="ECO:0000313" key="6">
    <source>
        <dbReference type="Proteomes" id="UP000249390"/>
    </source>
</evidence>
<feature type="compositionally biased region" description="Polar residues" evidence="2">
    <location>
        <begin position="132"/>
        <end position="163"/>
    </location>
</feature>
<feature type="compositionally biased region" description="Polar residues" evidence="2">
    <location>
        <begin position="198"/>
        <end position="208"/>
    </location>
</feature>
<feature type="compositionally biased region" description="Polar residues" evidence="2">
    <location>
        <begin position="390"/>
        <end position="420"/>
    </location>
</feature>
<gene>
    <name evidence="5" type="ORF">DM860_001508</name>
</gene>
<sequence length="458" mass="49355">MEPSLSSLAYKGSVTGAICEAKQQKKLFIVYISGDNSESKHLESSTWLDARVAESVSEYCILLHIVEGSNDAMNFSALYPQKLAPCITAVGYNGVLLWQHGGFVDADILSSSLKKAWETLGPVPKAERPPGTLSSISPEQASSSRVTVQLPTTSETELASNTARRCMDSHNTVKEAAESFEAGPSMESTTKVKEESSVRVSGESNNSDAPAIAQVETSYNIGGDTTGTSDDGCSISIDKATGVEKTRVAQLSSRTSTDVHLNIKLPDGSSLQVKLSATDILRTVKDHIDRDQEISSSYDLTVPYPRKVFSDQDLDRTLSELNLLGRQTLIVVLRHKGNLSLRDQNALANKTGSTGGRNEGYFSIVRRLFSYLNPFSSLGESSSSADDTHVSQSGMSNNGNGRPYSVSSSDRQSPGTSTLRSRFGRNIHTLKHDDDSPFGDKNAFWNGNSTQFGGDSGK</sequence>
<dbReference type="PROSITE" id="PS50033">
    <property type="entry name" value="UBX"/>
    <property type="match status" value="1"/>
</dbReference>
<dbReference type="SUPFAM" id="SSF52833">
    <property type="entry name" value="Thioredoxin-like"/>
    <property type="match status" value="1"/>
</dbReference>
<feature type="region of interest" description="Disordered" evidence="2">
    <location>
        <begin position="380"/>
        <end position="458"/>
    </location>
</feature>
<feature type="region of interest" description="Disordered" evidence="2">
    <location>
        <begin position="122"/>
        <end position="165"/>
    </location>
</feature>
<evidence type="ECO:0000259" key="4">
    <source>
        <dbReference type="PROSITE" id="PS50053"/>
    </source>
</evidence>
<dbReference type="Pfam" id="PF00789">
    <property type="entry name" value="UBX"/>
    <property type="match status" value="1"/>
</dbReference>
<dbReference type="InterPro" id="IPR001012">
    <property type="entry name" value="UBX_dom"/>
</dbReference>
<evidence type="ECO:0000256" key="2">
    <source>
        <dbReference type="SAM" id="MobiDB-lite"/>
    </source>
</evidence>
<feature type="domain" description="Ubiquitin-like" evidence="4">
    <location>
        <begin position="259"/>
        <end position="338"/>
    </location>
</feature>
<dbReference type="PROSITE" id="PS50053">
    <property type="entry name" value="UBIQUITIN_2"/>
    <property type="match status" value="1"/>
</dbReference>
<dbReference type="InterPro" id="IPR036249">
    <property type="entry name" value="Thioredoxin-like_sf"/>
</dbReference>
<dbReference type="Gene3D" id="3.10.20.90">
    <property type="entry name" value="Phosphatidylinositol 3-kinase Catalytic Subunit, Chain A, domain 1"/>
    <property type="match status" value="1"/>
</dbReference>
<dbReference type="PANTHER" id="PTHR47770:SF1">
    <property type="entry name" value="PLANT UBX DOMAIN-CONTAINING PROTEIN 11"/>
    <property type="match status" value="1"/>
</dbReference>
<dbReference type="Gene3D" id="3.40.30.10">
    <property type="entry name" value="Glutaredoxin"/>
    <property type="match status" value="1"/>
</dbReference>
<feature type="domain" description="UBX" evidence="3">
    <location>
        <begin position="254"/>
        <end position="331"/>
    </location>
</feature>
<comment type="caution">
    <text evidence="5">The sequence shown here is derived from an EMBL/GenBank/DDBJ whole genome shotgun (WGS) entry which is preliminary data.</text>
</comment>
<dbReference type="InterPro" id="IPR029071">
    <property type="entry name" value="Ubiquitin-like_domsf"/>
</dbReference>
<dbReference type="EMBL" id="NQVE01000009">
    <property type="protein sequence ID" value="RAL54380.1"/>
    <property type="molecule type" value="Genomic_DNA"/>
</dbReference>
<dbReference type="SMART" id="SM00166">
    <property type="entry name" value="UBX"/>
    <property type="match status" value="1"/>
</dbReference>
<evidence type="ECO:0008006" key="7">
    <source>
        <dbReference type="Google" id="ProtNLM"/>
    </source>
</evidence>
<dbReference type="Pfam" id="PF23187">
    <property type="entry name" value="UBX7_N"/>
    <property type="match status" value="1"/>
</dbReference>